<keyword evidence="5" id="KW-0408">Iron</keyword>
<evidence type="ECO:0000256" key="4">
    <source>
        <dbReference type="ARBA" id="ARBA00022496"/>
    </source>
</evidence>
<dbReference type="PANTHER" id="PTHR42771:SF2">
    <property type="entry name" value="IRON(3+)-HYDROXAMATE IMPORT ATP-BINDING PROTEIN FHUC"/>
    <property type="match status" value="1"/>
</dbReference>
<evidence type="ECO:0000256" key="6">
    <source>
        <dbReference type="ARBA" id="ARBA00023065"/>
    </source>
</evidence>
<dbReference type="InterPro" id="IPR003959">
    <property type="entry name" value="ATPase_AAA_core"/>
</dbReference>
<evidence type="ECO:0000256" key="2">
    <source>
        <dbReference type="ARBA" id="ARBA00022448"/>
    </source>
</evidence>
<dbReference type="Gene3D" id="3.40.50.300">
    <property type="entry name" value="P-loop containing nucleotide triphosphate hydrolases"/>
    <property type="match status" value="2"/>
</dbReference>
<dbReference type="InterPro" id="IPR051535">
    <property type="entry name" value="Siderophore_ABC-ATPase"/>
</dbReference>
<dbReference type="Pfam" id="PF13476">
    <property type="entry name" value="AAA_23"/>
    <property type="match status" value="1"/>
</dbReference>
<sequence>MILRQIAINREKQPNAWYLEIPAIAQIAREPLRLTTDVTVIVGENGSGKSTLLEAVATSWGGIDPLGNPVRLPGAVKYWAPPPGREDTDLSWAVTFDAEHPRPSGGCFLRAEAMHQLFTAVDGRTPEQIFNGRLNERSHGESFLAFLAERDMERGLFILDEPEAALSFTSSLQLMAMLDALAAAGSQVIMATHSPVLAAFPGATILEFGEDGVSQRDWDDLEMVGHWQRFLTDPRAYLRHLFEAE</sequence>
<dbReference type="GO" id="GO:0006302">
    <property type="term" value="P:double-strand break repair"/>
    <property type="evidence" value="ECO:0007669"/>
    <property type="project" value="InterPro"/>
</dbReference>
<dbReference type="GO" id="GO:0005524">
    <property type="term" value="F:ATP binding"/>
    <property type="evidence" value="ECO:0007669"/>
    <property type="project" value="InterPro"/>
</dbReference>
<dbReference type="InterPro" id="IPR003593">
    <property type="entry name" value="AAA+_ATPase"/>
</dbReference>
<dbReference type="InterPro" id="IPR027417">
    <property type="entry name" value="P-loop_NTPase"/>
</dbReference>
<dbReference type="PANTHER" id="PTHR42771">
    <property type="entry name" value="IRON(3+)-HYDROXAMATE IMPORT ATP-BINDING PROTEIN FHUC"/>
    <property type="match status" value="1"/>
</dbReference>
<keyword evidence="4" id="KW-0410">Iron transport</keyword>
<dbReference type="GO" id="GO:0006826">
    <property type="term" value="P:iron ion transport"/>
    <property type="evidence" value="ECO:0007669"/>
    <property type="project" value="UniProtKB-KW"/>
</dbReference>
<keyword evidence="7" id="KW-0472">Membrane</keyword>
<dbReference type="Pfam" id="PF13304">
    <property type="entry name" value="AAA_21"/>
    <property type="match status" value="1"/>
</dbReference>
<evidence type="ECO:0000313" key="9">
    <source>
        <dbReference type="EMBL" id="TDZ87123.1"/>
    </source>
</evidence>
<dbReference type="SMART" id="SM00382">
    <property type="entry name" value="AAA"/>
    <property type="match status" value="1"/>
</dbReference>
<dbReference type="AlphaFoldDB" id="A0A4R8S8G8"/>
<comment type="subcellular location">
    <subcellularLocation>
        <location evidence="1">Cell membrane</location>
        <topology evidence="1">Peripheral membrane protein</topology>
    </subcellularLocation>
</comment>
<evidence type="ECO:0000256" key="7">
    <source>
        <dbReference type="ARBA" id="ARBA00023136"/>
    </source>
</evidence>
<reference evidence="9 10" key="1">
    <citation type="journal article" date="2019" name="Sci. Rep.">
        <title>Extended insight into the Mycobacterium chelonae-abscessus complex through whole genome sequencing of Mycobacterium salmoniphilum outbreak and Mycobacterium salmoniphilum-like strains.</title>
        <authorList>
            <person name="Behra P.R.K."/>
            <person name="Das S."/>
            <person name="Pettersson B.M.F."/>
            <person name="Shirreff L."/>
            <person name="DuCote T."/>
            <person name="Jacobsson K.G."/>
            <person name="Ennis D.G."/>
            <person name="Kirsebom L.A."/>
        </authorList>
    </citation>
    <scope>NUCLEOTIDE SEQUENCE [LARGE SCALE GENOMIC DNA]</scope>
    <source>
        <strain evidence="9 10">DE 4585</strain>
    </source>
</reference>
<protein>
    <submittedName>
        <fullName evidence="9">Vitamin B12-transporter ATPase</fullName>
    </submittedName>
</protein>
<accession>A0A4R8S8G8</accession>
<name>A0A4R8S8G8_9MYCO</name>
<dbReference type="Proteomes" id="UP000295117">
    <property type="component" value="Unassembled WGS sequence"/>
</dbReference>
<dbReference type="GO" id="GO:0005886">
    <property type="term" value="C:plasma membrane"/>
    <property type="evidence" value="ECO:0007669"/>
    <property type="project" value="UniProtKB-SubCell"/>
</dbReference>
<keyword evidence="2" id="KW-0813">Transport</keyword>
<organism evidence="9 10">
    <name type="scientific">Mycobacteroides salmoniphilum</name>
    <dbReference type="NCBI Taxonomy" id="404941"/>
    <lineage>
        <taxon>Bacteria</taxon>
        <taxon>Bacillati</taxon>
        <taxon>Actinomycetota</taxon>
        <taxon>Actinomycetes</taxon>
        <taxon>Mycobacteriales</taxon>
        <taxon>Mycobacteriaceae</taxon>
        <taxon>Mycobacteroides</taxon>
    </lineage>
</organism>
<evidence type="ECO:0000256" key="3">
    <source>
        <dbReference type="ARBA" id="ARBA00022475"/>
    </source>
</evidence>
<gene>
    <name evidence="9" type="ORF">DE4585_00110</name>
</gene>
<keyword evidence="3" id="KW-1003">Cell membrane</keyword>
<dbReference type="SUPFAM" id="SSF52540">
    <property type="entry name" value="P-loop containing nucleoside triphosphate hydrolases"/>
    <property type="match status" value="1"/>
</dbReference>
<comment type="caution">
    <text evidence="9">The sequence shown here is derived from an EMBL/GenBank/DDBJ whole genome shotgun (WGS) entry which is preliminary data.</text>
</comment>
<evidence type="ECO:0000313" key="10">
    <source>
        <dbReference type="Proteomes" id="UP000295117"/>
    </source>
</evidence>
<keyword evidence="6" id="KW-0406">Ion transport</keyword>
<dbReference type="RefSeq" id="WP_134061679.1">
    <property type="nucleotide sequence ID" value="NZ_PECG01000003.1"/>
</dbReference>
<evidence type="ECO:0000256" key="1">
    <source>
        <dbReference type="ARBA" id="ARBA00004202"/>
    </source>
</evidence>
<dbReference type="GO" id="GO:0016887">
    <property type="term" value="F:ATP hydrolysis activity"/>
    <property type="evidence" value="ECO:0007669"/>
    <property type="project" value="InterPro"/>
</dbReference>
<dbReference type="InterPro" id="IPR038729">
    <property type="entry name" value="Rad50/SbcC_AAA"/>
</dbReference>
<proteinExistence type="predicted"/>
<dbReference type="EMBL" id="PECH01000001">
    <property type="protein sequence ID" value="TDZ87123.1"/>
    <property type="molecule type" value="Genomic_DNA"/>
</dbReference>
<evidence type="ECO:0000259" key="8">
    <source>
        <dbReference type="SMART" id="SM00382"/>
    </source>
</evidence>
<feature type="domain" description="AAA+ ATPase" evidence="8">
    <location>
        <begin position="35"/>
        <end position="212"/>
    </location>
</feature>
<evidence type="ECO:0000256" key="5">
    <source>
        <dbReference type="ARBA" id="ARBA00023004"/>
    </source>
</evidence>